<keyword evidence="4 9" id="KW-0812">Transmembrane</keyword>
<keyword evidence="3" id="KW-1003">Cell membrane</keyword>
<dbReference type="KEGG" id="fll:EI427_08840"/>
<dbReference type="PANTHER" id="PTHR33281:SF19">
    <property type="entry name" value="VOLTAGE-DEPENDENT ANION CHANNEL-FORMING PROTEIN YNEE"/>
    <property type="match status" value="1"/>
</dbReference>
<evidence type="ECO:0000256" key="7">
    <source>
        <dbReference type="ARBA" id="ARBA00023136"/>
    </source>
</evidence>
<proteinExistence type="inferred from homology"/>
<evidence type="ECO:0000256" key="8">
    <source>
        <dbReference type="ARBA" id="ARBA00034708"/>
    </source>
</evidence>
<dbReference type="AlphaFoldDB" id="A0A3Q9FPF6"/>
<evidence type="ECO:0000256" key="5">
    <source>
        <dbReference type="ARBA" id="ARBA00022989"/>
    </source>
</evidence>
<feature type="transmembrane region" description="Helical" evidence="9">
    <location>
        <begin position="21"/>
        <end position="45"/>
    </location>
</feature>
<keyword evidence="7 9" id="KW-0472">Membrane</keyword>
<dbReference type="Pfam" id="PF25539">
    <property type="entry name" value="Bestrophin_2"/>
    <property type="match status" value="1"/>
</dbReference>
<evidence type="ECO:0000256" key="9">
    <source>
        <dbReference type="SAM" id="Phobius"/>
    </source>
</evidence>
<dbReference type="PANTHER" id="PTHR33281">
    <property type="entry name" value="UPF0187 PROTEIN YNEE"/>
    <property type="match status" value="1"/>
</dbReference>
<dbReference type="GO" id="GO:0005886">
    <property type="term" value="C:plasma membrane"/>
    <property type="evidence" value="ECO:0007669"/>
    <property type="project" value="UniProtKB-SubCell"/>
</dbReference>
<evidence type="ECO:0000313" key="11">
    <source>
        <dbReference type="Proteomes" id="UP000267268"/>
    </source>
</evidence>
<dbReference type="Proteomes" id="UP000267268">
    <property type="component" value="Chromosome 1"/>
</dbReference>
<reference evidence="10 11" key="1">
    <citation type="submission" date="2018-12" db="EMBL/GenBank/DDBJ databases">
        <title>Flammeovirga pectinis sp. nov., isolated from the gut of the Korean scallop, Patinopecten yessoensis.</title>
        <authorList>
            <person name="Bae J.-W."/>
            <person name="Jeong Y.-S."/>
            <person name="Kang W."/>
        </authorList>
    </citation>
    <scope>NUCLEOTIDE SEQUENCE [LARGE SCALE GENOMIC DNA]</scope>
    <source>
        <strain evidence="10 11">L12M1</strain>
    </source>
</reference>
<comment type="similarity">
    <text evidence="8">Belongs to the anion channel-forming bestrophin (TC 1.A.46) family.</text>
</comment>
<feature type="transmembrane region" description="Helical" evidence="9">
    <location>
        <begin position="235"/>
        <end position="254"/>
    </location>
</feature>
<dbReference type="EMBL" id="CP034562">
    <property type="protein sequence ID" value="AZQ62341.1"/>
    <property type="molecule type" value="Genomic_DNA"/>
</dbReference>
<evidence type="ECO:0000256" key="2">
    <source>
        <dbReference type="ARBA" id="ARBA00022448"/>
    </source>
</evidence>
<comment type="subcellular location">
    <subcellularLocation>
        <location evidence="1">Cell membrane</location>
        <topology evidence="1">Multi-pass membrane protein</topology>
    </subcellularLocation>
</comment>
<keyword evidence="6" id="KW-0406">Ion transport</keyword>
<gene>
    <name evidence="10" type="ORF">EI427_08840</name>
</gene>
<evidence type="ECO:0000256" key="4">
    <source>
        <dbReference type="ARBA" id="ARBA00022692"/>
    </source>
</evidence>
<organism evidence="10 11">
    <name type="scientific">Flammeovirga pectinis</name>
    <dbReference type="NCBI Taxonomy" id="2494373"/>
    <lineage>
        <taxon>Bacteria</taxon>
        <taxon>Pseudomonadati</taxon>
        <taxon>Bacteroidota</taxon>
        <taxon>Cytophagia</taxon>
        <taxon>Cytophagales</taxon>
        <taxon>Flammeovirgaceae</taxon>
        <taxon>Flammeovirga</taxon>
    </lineage>
</organism>
<dbReference type="InterPro" id="IPR044669">
    <property type="entry name" value="YneE/VCCN1/2-like"/>
</dbReference>
<sequence>MPKKNSLTDSTLFMMFSYKGYLIRKLSSDLLWITIPSTILCAIHEYKHLDIGMNFSLPGLMGAILGILLVFRNNTAYDRWWEARKVLGGLVNTSRNFALQVNSMVPDGKIKDELQNLIGAFPYALKEHLREGVVFSDFSFIGDAMTEKLKSWDHIPVAINNLIQERLKMVLNSGGITDFQFLKLIENSDELIDIMGKCERIKNTPMPESHTYLLKVYIWVYAIIIPFGLIDTLGWWTILAVVMVYYVAMSIVTISEEIEEPFGIDPNDLPVDKICNTIYNNIQEVKTKSTPYSNYNNV</sequence>
<evidence type="ECO:0008006" key="12">
    <source>
        <dbReference type="Google" id="ProtNLM"/>
    </source>
</evidence>
<evidence type="ECO:0000256" key="3">
    <source>
        <dbReference type="ARBA" id="ARBA00022475"/>
    </source>
</evidence>
<protein>
    <recommendedName>
        <fullName evidence="12">Bestrophin</fullName>
    </recommendedName>
</protein>
<dbReference type="GO" id="GO:0005254">
    <property type="term" value="F:chloride channel activity"/>
    <property type="evidence" value="ECO:0007669"/>
    <property type="project" value="InterPro"/>
</dbReference>
<keyword evidence="2" id="KW-0813">Transport</keyword>
<keyword evidence="5 9" id="KW-1133">Transmembrane helix</keyword>
<evidence type="ECO:0000313" key="10">
    <source>
        <dbReference type="EMBL" id="AZQ62341.1"/>
    </source>
</evidence>
<name>A0A3Q9FPF6_9BACT</name>
<evidence type="ECO:0000256" key="1">
    <source>
        <dbReference type="ARBA" id="ARBA00004651"/>
    </source>
</evidence>
<evidence type="ECO:0000256" key="6">
    <source>
        <dbReference type="ARBA" id="ARBA00023065"/>
    </source>
</evidence>
<feature type="transmembrane region" description="Helical" evidence="9">
    <location>
        <begin position="51"/>
        <end position="71"/>
    </location>
</feature>
<dbReference type="RefSeq" id="WP_126613747.1">
    <property type="nucleotide sequence ID" value="NZ_CP034562.1"/>
</dbReference>
<accession>A0A3Q9FPF6</accession>
<dbReference type="OrthoDB" id="445589at2"/>
<keyword evidence="11" id="KW-1185">Reference proteome</keyword>
<feature type="transmembrane region" description="Helical" evidence="9">
    <location>
        <begin position="212"/>
        <end position="229"/>
    </location>
</feature>